<evidence type="ECO:0000313" key="3">
    <source>
        <dbReference type="Proteomes" id="UP000297452"/>
    </source>
</evidence>
<sequence length="128" mass="13666">MSNTPERQNRQSTSPVLPQGSYNKGITDSDNITSHNLNPDHDTNGLVPTLPAVPEVSKLQTDITTVVLPSLIAEGRESENHSKGKNGGGNEKNGLLSVAGTSPHHFSVQGKHQFAASQSPGYQALHYQ</sequence>
<proteinExistence type="predicted"/>
<dbReference type="Proteomes" id="UP000297452">
    <property type="component" value="Unassembled WGS sequence"/>
</dbReference>
<feature type="compositionally biased region" description="Polar residues" evidence="1">
    <location>
        <begin position="1"/>
        <end position="37"/>
    </location>
</feature>
<reference evidence="2 3" key="1">
    <citation type="submission" date="2017-12" db="EMBL/GenBank/DDBJ databases">
        <title>Comparative genomics of Botrytis spp.</title>
        <authorList>
            <person name="Valero-Jimenez C.A."/>
            <person name="Tapia P."/>
            <person name="Veloso J."/>
            <person name="Silva-Moreno E."/>
            <person name="Staats M."/>
            <person name="Valdes J.H."/>
            <person name="Van Kan J.A.L."/>
        </authorList>
    </citation>
    <scope>NUCLEOTIDE SEQUENCE [LARGE SCALE GENOMIC DNA]</scope>
    <source>
        <strain evidence="2 3">MUCL2120</strain>
    </source>
</reference>
<gene>
    <name evidence="2" type="ORF">BOTNAR_0146g00080</name>
</gene>
<evidence type="ECO:0000256" key="1">
    <source>
        <dbReference type="SAM" id="MobiDB-lite"/>
    </source>
</evidence>
<keyword evidence="3" id="KW-1185">Reference proteome</keyword>
<accession>A0A4Z1IG83</accession>
<organism evidence="2 3">
    <name type="scientific">Botryotinia narcissicola</name>
    <dbReference type="NCBI Taxonomy" id="278944"/>
    <lineage>
        <taxon>Eukaryota</taxon>
        <taxon>Fungi</taxon>
        <taxon>Dikarya</taxon>
        <taxon>Ascomycota</taxon>
        <taxon>Pezizomycotina</taxon>
        <taxon>Leotiomycetes</taxon>
        <taxon>Helotiales</taxon>
        <taxon>Sclerotiniaceae</taxon>
        <taxon>Botryotinia</taxon>
    </lineage>
</organism>
<evidence type="ECO:0000313" key="2">
    <source>
        <dbReference type="EMBL" id="TGO60395.1"/>
    </source>
</evidence>
<protein>
    <submittedName>
        <fullName evidence="2">Uncharacterized protein</fullName>
    </submittedName>
</protein>
<dbReference type="AlphaFoldDB" id="A0A4Z1IG83"/>
<feature type="region of interest" description="Disordered" evidence="1">
    <location>
        <begin position="1"/>
        <end position="49"/>
    </location>
</feature>
<dbReference type="OrthoDB" id="5305647at2759"/>
<comment type="caution">
    <text evidence="2">The sequence shown here is derived from an EMBL/GenBank/DDBJ whole genome shotgun (WGS) entry which is preliminary data.</text>
</comment>
<name>A0A4Z1IG83_9HELO</name>
<feature type="region of interest" description="Disordered" evidence="1">
    <location>
        <begin position="74"/>
        <end position="105"/>
    </location>
</feature>
<dbReference type="EMBL" id="PQXJ01000146">
    <property type="protein sequence ID" value="TGO60395.1"/>
    <property type="molecule type" value="Genomic_DNA"/>
</dbReference>